<dbReference type="AlphaFoldDB" id="A0A7I7L437"/>
<accession>A0A7I7L437</accession>
<dbReference type="InterPro" id="IPR009045">
    <property type="entry name" value="Zn_M74/Hedgehog-like"/>
</dbReference>
<feature type="region of interest" description="Disordered" evidence="1">
    <location>
        <begin position="72"/>
        <end position="102"/>
    </location>
</feature>
<feature type="domain" description="Peptidase M15C" evidence="2">
    <location>
        <begin position="203"/>
        <end position="281"/>
    </location>
</feature>
<feature type="compositionally biased region" description="Low complexity" evidence="1">
    <location>
        <begin position="90"/>
        <end position="102"/>
    </location>
</feature>
<dbReference type="Proteomes" id="UP000465866">
    <property type="component" value="Chromosome"/>
</dbReference>
<gene>
    <name evidence="3" type="ORF">MCOO_47410</name>
</gene>
<evidence type="ECO:0000256" key="1">
    <source>
        <dbReference type="SAM" id="MobiDB-lite"/>
    </source>
</evidence>
<keyword evidence="4" id="KW-1185">Reference proteome</keyword>
<dbReference type="KEGG" id="mcoo:MCOO_47410"/>
<evidence type="ECO:0000313" key="4">
    <source>
        <dbReference type="Proteomes" id="UP000465866"/>
    </source>
</evidence>
<reference evidence="3 4" key="1">
    <citation type="journal article" date="2019" name="Emerg. Microbes Infect.">
        <title>Comprehensive subspecies identification of 175 nontuberculous mycobacteria species based on 7547 genomic profiles.</title>
        <authorList>
            <person name="Matsumoto Y."/>
            <person name="Kinjo T."/>
            <person name="Motooka D."/>
            <person name="Nabeya D."/>
            <person name="Jung N."/>
            <person name="Uechi K."/>
            <person name="Horii T."/>
            <person name="Iida T."/>
            <person name="Fujita J."/>
            <person name="Nakamura S."/>
        </authorList>
    </citation>
    <scope>NUCLEOTIDE SEQUENCE [LARGE SCALE GENOMIC DNA]</scope>
    <source>
        <strain evidence="3 4">JCM 12404</strain>
    </source>
</reference>
<evidence type="ECO:0000259" key="2">
    <source>
        <dbReference type="Pfam" id="PF13539"/>
    </source>
</evidence>
<name>A0A7I7L437_9MYCO</name>
<dbReference type="SUPFAM" id="SSF55166">
    <property type="entry name" value="Hedgehog/DD-peptidase"/>
    <property type="match status" value="1"/>
</dbReference>
<dbReference type="GO" id="GO:0008233">
    <property type="term" value="F:peptidase activity"/>
    <property type="evidence" value="ECO:0007669"/>
    <property type="project" value="InterPro"/>
</dbReference>
<organism evidence="3 4">
    <name type="scientific">Mycobacterium cookii</name>
    <dbReference type="NCBI Taxonomy" id="1775"/>
    <lineage>
        <taxon>Bacteria</taxon>
        <taxon>Bacillati</taxon>
        <taxon>Actinomycetota</taxon>
        <taxon>Actinomycetes</taxon>
        <taxon>Mycobacteriales</taxon>
        <taxon>Mycobacteriaceae</taxon>
        <taxon>Mycobacterium</taxon>
    </lineage>
</organism>
<dbReference type="EMBL" id="AP022569">
    <property type="protein sequence ID" value="BBX48726.1"/>
    <property type="molecule type" value="Genomic_DNA"/>
</dbReference>
<dbReference type="Gene3D" id="3.30.1380.10">
    <property type="match status" value="1"/>
</dbReference>
<evidence type="ECO:0000313" key="3">
    <source>
        <dbReference type="EMBL" id="BBX48726.1"/>
    </source>
</evidence>
<dbReference type="InterPro" id="IPR039561">
    <property type="entry name" value="Peptidase_M15C"/>
</dbReference>
<feature type="compositionally biased region" description="Pro residues" evidence="1">
    <location>
        <begin position="72"/>
        <end position="89"/>
    </location>
</feature>
<dbReference type="Pfam" id="PF13539">
    <property type="entry name" value="Peptidase_M15_4"/>
    <property type="match status" value="1"/>
</dbReference>
<protein>
    <recommendedName>
        <fullName evidence="2">Peptidase M15C domain-containing protein</fullName>
    </recommendedName>
</protein>
<proteinExistence type="predicted"/>
<sequence length="283" mass="30970">MSDFGKAPERSSIRGSVGAGLIQRNRLSRAVLWGWKHAGEDSSQLTPFWRRCAGLAHMLAAGVVLVQCAAAPPPPAATPSPAATTPPPAASSASAPPARATATVEPVTAAELGATWRPGCPVEPQQLRRVDVDYLGFDGQTHRGALIVHEDLVPDVIAIFERLHQLRYPVDKIRTVDHYPDANDELSMEDNNTSAFNCRRIPGTDEWSPHAYGRAIDINTLLNPCLYASGYFEPENAAAYLDRSRTDPGVLHNGDPAERVFTDRGWQWAGDWTTPDYQHFERP</sequence>